<dbReference type="InterPro" id="IPR000206">
    <property type="entry name" value="Ribosomal_bL12"/>
</dbReference>
<gene>
    <name evidence="4 7" type="primary">rplL</name>
    <name evidence="7" type="ORF">HQ603_09145</name>
</gene>
<organism evidence="7 8">
    <name type="scientific">Rhodococcoides corynebacterioides</name>
    <dbReference type="NCBI Taxonomy" id="53972"/>
    <lineage>
        <taxon>Bacteria</taxon>
        <taxon>Bacillati</taxon>
        <taxon>Actinomycetota</taxon>
        <taxon>Actinomycetes</taxon>
        <taxon>Mycobacteriales</taxon>
        <taxon>Nocardiaceae</taxon>
        <taxon>Rhodococcoides</taxon>
    </lineage>
</organism>
<evidence type="ECO:0000256" key="2">
    <source>
        <dbReference type="ARBA" id="ARBA00022980"/>
    </source>
</evidence>
<dbReference type="Pfam" id="PF00542">
    <property type="entry name" value="Ribosomal_L12"/>
    <property type="match status" value="1"/>
</dbReference>
<dbReference type="InterPro" id="IPR014719">
    <property type="entry name" value="Ribosomal_bL12_C/ClpS-like"/>
</dbReference>
<feature type="domain" description="Large ribosomal subunit protein bL12 oligomerization" evidence="6">
    <location>
        <begin position="11"/>
        <end position="55"/>
    </location>
</feature>
<dbReference type="EMBL" id="JABUBU010000005">
    <property type="protein sequence ID" value="MBY6366919.1"/>
    <property type="molecule type" value="Genomic_DNA"/>
</dbReference>
<evidence type="ECO:0000313" key="7">
    <source>
        <dbReference type="EMBL" id="MBY6366919.1"/>
    </source>
</evidence>
<evidence type="ECO:0000259" key="6">
    <source>
        <dbReference type="Pfam" id="PF16320"/>
    </source>
</evidence>
<dbReference type="PANTHER" id="PTHR45987">
    <property type="entry name" value="39S RIBOSOMAL PROTEIN L12"/>
    <property type="match status" value="1"/>
</dbReference>
<dbReference type="InterPro" id="IPR008932">
    <property type="entry name" value="Ribosomal_bL12_oligo"/>
</dbReference>
<dbReference type="InterPro" id="IPR013823">
    <property type="entry name" value="Ribosomal_bL12_C"/>
</dbReference>
<dbReference type="GO" id="GO:0005840">
    <property type="term" value="C:ribosome"/>
    <property type="evidence" value="ECO:0007669"/>
    <property type="project" value="UniProtKB-KW"/>
</dbReference>
<sequence length="253" mass="27169">MTDWRSRIQSDELVDQFRELTLLELSEFVKAFEETFEVTAAAPVAVAAAGGAVAPADAAEEQDQFDLVLEGAGDRKIQVIKVVREVVSGLGIKEAKDIVESAPKALFTRVDRKAAEAAKVKLAEAGALVRVKKSSPANRAARSETVNAQLTAVLGQFVELLGSPAAAAASLGIESSQLSPTGIRADHDRLSQLGRIQIVGSEFTKYWNRALFSDWLRTPNGHLNFSSPLQMLDLGETETVIAAIRSDAYGVYA</sequence>
<dbReference type="Proteomes" id="UP000825228">
    <property type="component" value="Unassembled WGS sequence"/>
</dbReference>
<evidence type="ECO:0000313" key="8">
    <source>
        <dbReference type="Proteomes" id="UP000825228"/>
    </source>
</evidence>
<dbReference type="SUPFAM" id="SSF54736">
    <property type="entry name" value="ClpS-like"/>
    <property type="match status" value="1"/>
</dbReference>
<comment type="function">
    <text evidence="4">Forms part of the ribosomal stalk which helps the ribosome interact with GTP-bound translation factors. Is thus essential for accurate translation.</text>
</comment>
<evidence type="ECO:0000256" key="1">
    <source>
        <dbReference type="ARBA" id="ARBA00007197"/>
    </source>
</evidence>
<name>A0ABS7P3C4_9NOCA</name>
<dbReference type="Pfam" id="PF16320">
    <property type="entry name" value="Ribosomal_L12_N"/>
    <property type="match status" value="1"/>
</dbReference>
<comment type="caution">
    <text evidence="7">The sequence shown here is derived from an EMBL/GenBank/DDBJ whole genome shotgun (WGS) entry which is preliminary data.</text>
</comment>
<dbReference type="InterPro" id="IPR036235">
    <property type="entry name" value="Ribosomal_bL12_oligo_N_sf"/>
</dbReference>
<dbReference type="NCBIfam" id="TIGR00855">
    <property type="entry name" value="L12"/>
    <property type="match status" value="1"/>
</dbReference>
<dbReference type="Gene3D" id="3.30.1390.10">
    <property type="match status" value="1"/>
</dbReference>
<evidence type="ECO:0000256" key="3">
    <source>
        <dbReference type="ARBA" id="ARBA00023274"/>
    </source>
</evidence>
<dbReference type="HAMAP" id="MF_00368">
    <property type="entry name" value="Ribosomal_bL12"/>
    <property type="match status" value="1"/>
</dbReference>
<comment type="subunit">
    <text evidence="4">Homodimer. Part of the ribosomal stalk of the 50S ribosomal subunit. Forms a multimeric L10(L12)X complex, where L10 forms an elongated spine to which 2 to 4 L12 dimers bind in a sequential fashion. Binds GTP-bound translation factors.</text>
</comment>
<proteinExistence type="inferred from homology"/>
<comment type="similarity">
    <text evidence="1 4">Belongs to the bacterial ribosomal protein bL12 family.</text>
</comment>
<keyword evidence="2 4" id="KW-0689">Ribosomal protein</keyword>
<evidence type="ECO:0000259" key="5">
    <source>
        <dbReference type="Pfam" id="PF00542"/>
    </source>
</evidence>
<evidence type="ECO:0000256" key="4">
    <source>
        <dbReference type="HAMAP-Rule" id="MF_00368"/>
    </source>
</evidence>
<keyword evidence="8" id="KW-1185">Reference proteome</keyword>
<dbReference type="PANTHER" id="PTHR45987:SF4">
    <property type="entry name" value="LARGE RIBOSOMAL SUBUNIT PROTEIN BL12M"/>
    <property type="match status" value="1"/>
</dbReference>
<feature type="domain" description="Large ribosomal subunit protein bL12 C-terminal" evidence="5">
    <location>
        <begin position="65"/>
        <end position="132"/>
    </location>
</feature>
<accession>A0ABS7P3C4</accession>
<keyword evidence="3 4" id="KW-0687">Ribonucleoprotein</keyword>
<dbReference type="Gene3D" id="1.20.5.710">
    <property type="entry name" value="Single helix bin"/>
    <property type="match status" value="1"/>
</dbReference>
<reference evidence="7 8" key="1">
    <citation type="submission" date="2020-06" db="EMBL/GenBank/DDBJ databases">
        <title>Taxonomy, biology and ecology of Rhodococcus bacteria occurring in California pistachio and other woody hosts as revealed by genome sequence analyses.</title>
        <authorList>
            <person name="Gai Y."/>
            <person name="Riely B."/>
        </authorList>
    </citation>
    <scope>NUCLEOTIDE SEQUENCE [LARGE SCALE GENOMIC DNA]</scope>
    <source>
        <strain evidence="7 8">BP-281</strain>
    </source>
</reference>
<protein>
    <recommendedName>
        <fullName evidence="4">Large ribosomal subunit protein bL12</fullName>
    </recommendedName>
</protein>
<dbReference type="SUPFAM" id="SSF48300">
    <property type="entry name" value="Ribosomal protein L7/12, oligomerisation (N-terminal) domain"/>
    <property type="match status" value="1"/>
</dbReference>